<proteinExistence type="inferred from homology"/>
<evidence type="ECO:0000313" key="11">
    <source>
        <dbReference type="Proteomes" id="UP001591681"/>
    </source>
</evidence>
<dbReference type="Proteomes" id="UP001591681">
    <property type="component" value="Unassembled WGS sequence"/>
</dbReference>
<dbReference type="PANTHER" id="PTHR12002">
    <property type="entry name" value="CLAUDIN"/>
    <property type="match status" value="1"/>
</dbReference>
<accession>A0ABD1JGM4</accession>
<evidence type="ECO:0000256" key="1">
    <source>
        <dbReference type="ARBA" id="ARBA00008295"/>
    </source>
</evidence>
<dbReference type="GO" id="GO:0005923">
    <property type="term" value="C:bicellular tight junction"/>
    <property type="evidence" value="ECO:0007669"/>
    <property type="project" value="UniProtKB-SubCell"/>
</dbReference>
<keyword evidence="2 8" id="KW-0796">Tight junction</keyword>
<keyword evidence="6 8" id="KW-1133">Transmembrane helix</keyword>
<keyword evidence="3 8" id="KW-1003">Cell membrane</keyword>
<feature type="transmembrane region" description="Helical" evidence="8">
    <location>
        <begin position="166"/>
        <end position="186"/>
    </location>
</feature>
<evidence type="ECO:0000313" key="10">
    <source>
        <dbReference type="EMBL" id="KAL2086299.1"/>
    </source>
</evidence>
<keyword evidence="4 8" id="KW-0812">Transmembrane</keyword>
<evidence type="ECO:0000256" key="8">
    <source>
        <dbReference type="RuleBase" id="RU060637"/>
    </source>
</evidence>
<name>A0ABD1JGM4_9TELE</name>
<dbReference type="Pfam" id="PF00822">
    <property type="entry name" value="PMP22_Claudin"/>
    <property type="match status" value="1"/>
</dbReference>
<comment type="function">
    <text evidence="8">Claudins function as major constituents of the tight junction complexes that regulate the permeability of epithelia.</text>
</comment>
<evidence type="ECO:0000256" key="6">
    <source>
        <dbReference type="ARBA" id="ARBA00022989"/>
    </source>
</evidence>
<dbReference type="Gene3D" id="1.20.140.150">
    <property type="match status" value="1"/>
</dbReference>
<evidence type="ECO:0000256" key="4">
    <source>
        <dbReference type="ARBA" id="ARBA00022692"/>
    </source>
</evidence>
<dbReference type="InterPro" id="IPR006187">
    <property type="entry name" value="Claudin"/>
</dbReference>
<dbReference type="PRINTS" id="PR01077">
    <property type="entry name" value="CLAUDIN"/>
</dbReference>
<gene>
    <name evidence="10" type="ORF">ACEWY4_017358</name>
</gene>
<keyword evidence="11" id="KW-1185">Reference proteome</keyword>
<evidence type="ECO:0000256" key="9">
    <source>
        <dbReference type="SAM" id="MobiDB-lite"/>
    </source>
</evidence>
<evidence type="ECO:0000256" key="2">
    <source>
        <dbReference type="ARBA" id="ARBA00022427"/>
    </source>
</evidence>
<comment type="caution">
    <text evidence="10">The sequence shown here is derived from an EMBL/GenBank/DDBJ whole genome shotgun (WGS) entry which is preliminary data.</text>
</comment>
<dbReference type="GO" id="GO:0005886">
    <property type="term" value="C:plasma membrane"/>
    <property type="evidence" value="ECO:0007669"/>
    <property type="project" value="UniProtKB-SubCell"/>
</dbReference>
<dbReference type="AlphaFoldDB" id="A0ABD1JGM4"/>
<protein>
    <recommendedName>
        <fullName evidence="8">Claudin</fullName>
    </recommendedName>
</protein>
<dbReference type="EMBL" id="JBHFQA010000015">
    <property type="protein sequence ID" value="KAL2086299.1"/>
    <property type="molecule type" value="Genomic_DNA"/>
</dbReference>
<comment type="similarity">
    <text evidence="1 8">Belongs to the claudin family.</text>
</comment>
<sequence length="225" mass="22950">MATTGLQVLGLLLAVAGWVGGALVAAAPFWRVSAFVGGELVVAEAQWEGLWMSCLARPGAGHTQCKTYDSGLALTPGTQLRRGLAILALLLGVLGIGLTVLGLKCTRCLGDAPPSHKARLARAGGLAFVAAALAFLVPVCWTAYVVVRDFYDPAVAPPLKRELGPALYLGWGVALLMLVGGALINAGSVAPPSLSAVPVTSAVYGGGKGNPQPTPPEGKKDKAYV</sequence>
<feature type="transmembrane region" description="Helical" evidence="8">
    <location>
        <begin position="84"/>
        <end position="103"/>
    </location>
</feature>
<keyword evidence="5 8" id="KW-0965">Cell junction</keyword>
<dbReference type="InterPro" id="IPR004031">
    <property type="entry name" value="PMP22/EMP/MP20/Claudin"/>
</dbReference>
<evidence type="ECO:0000256" key="5">
    <source>
        <dbReference type="ARBA" id="ARBA00022949"/>
    </source>
</evidence>
<evidence type="ECO:0000256" key="3">
    <source>
        <dbReference type="ARBA" id="ARBA00022475"/>
    </source>
</evidence>
<reference evidence="10 11" key="1">
    <citation type="submission" date="2024-09" db="EMBL/GenBank/DDBJ databases">
        <title>A chromosome-level genome assembly of Gray's grenadier anchovy, Coilia grayii.</title>
        <authorList>
            <person name="Fu Z."/>
        </authorList>
    </citation>
    <scope>NUCLEOTIDE SEQUENCE [LARGE SCALE GENOMIC DNA]</scope>
    <source>
        <strain evidence="10">G4</strain>
        <tissue evidence="10">Muscle</tissue>
    </source>
</reference>
<evidence type="ECO:0000256" key="7">
    <source>
        <dbReference type="ARBA" id="ARBA00023136"/>
    </source>
</evidence>
<organism evidence="10 11">
    <name type="scientific">Coilia grayii</name>
    <name type="common">Gray's grenadier anchovy</name>
    <dbReference type="NCBI Taxonomy" id="363190"/>
    <lineage>
        <taxon>Eukaryota</taxon>
        <taxon>Metazoa</taxon>
        <taxon>Chordata</taxon>
        <taxon>Craniata</taxon>
        <taxon>Vertebrata</taxon>
        <taxon>Euteleostomi</taxon>
        <taxon>Actinopterygii</taxon>
        <taxon>Neopterygii</taxon>
        <taxon>Teleostei</taxon>
        <taxon>Clupei</taxon>
        <taxon>Clupeiformes</taxon>
        <taxon>Clupeoidei</taxon>
        <taxon>Engraulidae</taxon>
        <taxon>Coilinae</taxon>
        <taxon>Coilia</taxon>
    </lineage>
</organism>
<keyword evidence="7 8" id="KW-0472">Membrane</keyword>
<comment type="caution">
    <text evidence="8">Lacks conserved residue(s) required for the propagation of feature annotation.</text>
</comment>
<dbReference type="PROSITE" id="PS01346">
    <property type="entry name" value="CLAUDIN"/>
    <property type="match status" value="1"/>
</dbReference>
<dbReference type="InterPro" id="IPR017974">
    <property type="entry name" value="Claudin_CS"/>
</dbReference>
<comment type="subcellular location">
    <subcellularLocation>
        <location evidence="8">Cell junction</location>
        <location evidence="8">Tight junction</location>
    </subcellularLocation>
    <subcellularLocation>
        <location evidence="8">Cell membrane</location>
        <topology evidence="8">Multi-pass membrane protein</topology>
    </subcellularLocation>
</comment>
<feature type="transmembrane region" description="Helical" evidence="8">
    <location>
        <begin position="124"/>
        <end position="146"/>
    </location>
</feature>
<feature type="region of interest" description="Disordered" evidence="9">
    <location>
        <begin position="204"/>
        <end position="225"/>
    </location>
</feature>